<protein>
    <submittedName>
        <fullName evidence="2">Uncharacterized protein</fullName>
    </submittedName>
</protein>
<feature type="compositionally biased region" description="Low complexity" evidence="1">
    <location>
        <begin position="92"/>
        <end position="117"/>
    </location>
</feature>
<sequence length="156" mass="17808">MEQKRKGELSGFMSLQCGASCVLFISCYLKQDFPIFRNSISLCEINRDCVVPFEGNNEIRKRKKGATDIHLANRQRRREASFVNKAKRMRITTTTPTTTTTTNKQPTNNNNNNNNMNDSNKIETNSSFIHATSIDNYGERESSRGKIDSDTFNNKK</sequence>
<dbReference type="PROSITE" id="PS51257">
    <property type="entry name" value="PROKAR_LIPOPROTEIN"/>
    <property type="match status" value="1"/>
</dbReference>
<accession>A0ABD2AVD8</accession>
<name>A0ABD2AVD8_VESMC</name>
<dbReference type="Proteomes" id="UP001607303">
    <property type="component" value="Unassembled WGS sequence"/>
</dbReference>
<comment type="caution">
    <text evidence="2">The sequence shown here is derived from an EMBL/GenBank/DDBJ whole genome shotgun (WGS) entry which is preliminary data.</text>
</comment>
<organism evidence="2 3">
    <name type="scientific">Vespula maculifrons</name>
    <name type="common">Eastern yellow jacket</name>
    <name type="synonym">Wasp</name>
    <dbReference type="NCBI Taxonomy" id="7453"/>
    <lineage>
        <taxon>Eukaryota</taxon>
        <taxon>Metazoa</taxon>
        <taxon>Ecdysozoa</taxon>
        <taxon>Arthropoda</taxon>
        <taxon>Hexapoda</taxon>
        <taxon>Insecta</taxon>
        <taxon>Pterygota</taxon>
        <taxon>Neoptera</taxon>
        <taxon>Endopterygota</taxon>
        <taxon>Hymenoptera</taxon>
        <taxon>Apocrita</taxon>
        <taxon>Aculeata</taxon>
        <taxon>Vespoidea</taxon>
        <taxon>Vespidae</taxon>
        <taxon>Vespinae</taxon>
        <taxon>Vespula</taxon>
    </lineage>
</organism>
<evidence type="ECO:0000313" key="3">
    <source>
        <dbReference type="Proteomes" id="UP001607303"/>
    </source>
</evidence>
<dbReference type="EMBL" id="JAYRBN010000112">
    <property type="protein sequence ID" value="KAL2724573.1"/>
    <property type="molecule type" value="Genomic_DNA"/>
</dbReference>
<reference evidence="2 3" key="1">
    <citation type="journal article" date="2024" name="Ann. Entomol. Soc. Am.">
        <title>Genomic analyses of the southern and eastern yellowjacket wasps (Hymenoptera: Vespidae) reveal evolutionary signatures of social life.</title>
        <authorList>
            <person name="Catto M.A."/>
            <person name="Caine P.B."/>
            <person name="Orr S.E."/>
            <person name="Hunt B.G."/>
            <person name="Goodisman M.A.D."/>
        </authorList>
    </citation>
    <scope>NUCLEOTIDE SEQUENCE [LARGE SCALE GENOMIC DNA]</scope>
    <source>
        <strain evidence="2">232</strain>
        <tissue evidence="2">Head and thorax</tissue>
    </source>
</reference>
<feature type="compositionally biased region" description="Basic and acidic residues" evidence="1">
    <location>
        <begin position="137"/>
        <end position="149"/>
    </location>
</feature>
<keyword evidence="3" id="KW-1185">Reference proteome</keyword>
<evidence type="ECO:0000256" key="1">
    <source>
        <dbReference type="SAM" id="MobiDB-lite"/>
    </source>
</evidence>
<proteinExistence type="predicted"/>
<gene>
    <name evidence="2" type="ORF">V1477_018434</name>
</gene>
<dbReference type="AlphaFoldDB" id="A0ABD2AVD8"/>
<feature type="region of interest" description="Disordered" evidence="1">
    <location>
        <begin position="92"/>
        <end position="122"/>
    </location>
</feature>
<feature type="region of interest" description="Disordered" evidence="1">
    <location>
        <begin position="134"/>
        <end position="156"/>
    </location>
</feature>
<evidence type="ECO:0000313" key="2">
    <source>
        <dbReference type="EMBL" id="KAL2724573.1"/>
    </source>
</evidence>